<dbReference type="EMBL" id="JAKIJS010000001">
    <property type="protein sequence ID" value="MCF6138679.1"/>
    <property type="molecule type" value="Genomic_DNA"/>
</dbReference>
<evidence type="ECO:0000313" key="3">
    <source>
        <dbReference type="Proteomes" id="UP001649381"/>
    </source>
</evidence>
<gene>
    <name evidence="2" type="ORF">L2716_13155</name>
</gene>
<name>A0ABS9H103_9BACL</name>
<comment type="caution">
    <text evidence="2">The sequence shown here is derived from an EMBL/GenBank/DDBJ whole genome shotgun (WGS) entry which is preliminary data.</text>
</comment>
<dbReference type="RefSeq" id="WP_236336188.1">
    <property type="nucleotide sequence ID" value="NZ_JAKIJS010000001.1"/>
</dbReference>
<dbReference type="InterPro" id="IPR009875">
    <property type="entry name" value="PilZ_domain"/>
</dbReference>
<reference evidence="2 3" key="1">
    <citation type="submission" date="2022-01" db="EMBL/GenBank/DDBJ databases">
        <title>Alkalihalobacillus sp. EGI L200015, a novel bacterium isolated from a salt lake sediment.</title>
        <authorList>
            <person name="Gao L."/>
            <person name="Fang B.-Z."/>
            <person name="Li W.-J."/>
        </authorList>
    </citation>
    <scope>NUCLEOTIDE SEQUENCE [LARGE SCALE GENOMIC DNA]</scope>
    <source>
        <strain evidence="2 3">KCTC 12718</strain>
    </source>
</reference>
<sequence length="115" mass="13604">MYQASNRRDFDRVAFAKPIQTSIKLLTPYDDVRSTDPEEIVVLDMSAGGLRFVSKAEFKVHYLAIYKIDVVISDKEVTLYGKIIRKKKLPQEFFEYGFKFNYDVKDQKKFRITYE</sequence>
<proteinExistence type="predicted"/>
<dbReference type="Pfam" id="PF07238">
    <property type="entry name" value="PilZ"/>
    <property type="match status" value="1"/>
</dbReference>
<organism evidence="2 3">
    <name type="scientific">Pseudalkalibacillus berkeleyi</name>
    <dbReference type="NCBI Taxonomy" id="1069813"/>
    <lineage>
        <taxon>Bacteria</taxon>
        <taxon>Bacillati</taxon>
        <taxon>Bacillota</taxon>
        <taxon>Bacilli</taxon>
        <taxon>Bacillales</taxon>
        <taxon>Fictibacillaceae</taxon>
        <taxon>Pseudalkalibacillus</taxon>
    </lineage>
</organism>
<evidence type="ECO:0000313" key="2">
    <source>
        <dbReference type="EMBL" id="MCF6138679.1"/>
    </source>
</evidence>
<protein>
    <submittedName>
        <fullName evidence="2">PilZ domain-containing protein</fullName>
    </submittedName>
</protein>
<keyword evidence="3" id="KW-1185">Reference proteome</keyword>
<feature type="domain" description="PilZ" evidence="1">
    <location>
        <begin position="6"/>
        <end position="106"/>
    </location>
</feature>
<evidence type="ECO:0000259" key="1">
    <source>
        <dbReference type="Pfam" id="PF07238"/>
    </source>
</evidence>
<accession>A0ABS9H103</accession>
<dbReference type="Proteomes" id="UP001649381">
    <property type="component" value="Unassembled WGS sequence"/>
</dbReference>